<evidence type="ECO:0000256" key="4">
    <source>
        <dbReference type="ARBA" id="ARBA00023136"/>
    </source>
</evidence>
<keyword evidence="4 6" id="KW-0472">Membrane</keyword>
<name>A0A4R1B3Q1_9BACT</name>
<dbReference type="OrthoDB" id="9792218at2"/>
<keyword evidence="2 6" id="KW-0812">Transmembrane</keyword>
<dbReference type="InterPro" id="IPR023408">
    <property type="entry name" value="MscS_beta-dom_sf"/>
</dbReference>
<dbReference type="Gene3D" id="1.10.287.1260">
    <property type="match status" value="1"/>
</dbReference>
<evidence type="ECO:0000256" key="6">
    <source>
        <dbReference type="SAM" id="Phobius"/>
    </source>
</evidence>
<evidence type="ECO:0000256" key="1">
    <source>
        <dbReference type="ARBA" id="ARBA00004370"/>
    </source>
</evidence>
<protein>
    <submittedName>
        <fullName evidence="8">Mechanosensitive ion channel</fullName>
    </submittedName>
</protein>
<feature type="region of interest" description="Disordered" evidence="5">
    <location>
        <begin position="388"/>
        <end position="419"/>
    </location>
</feature>
<dbReference type="SUPFAM" id="SSF50182">
    <property type="entry name" value="Sm-like ribonucleoproteins"/>
    <property type="match status" value="1"/>
</dbReference>
<dbReference type="InterPro" id="IPR006685">
    <property type="entry name" value="MscS_channel_2nd"/>
</dbReference>
<keyword evidence="9" id="KW-1185">Reference proteome</keyword>
<keyword evidence="3 6" id="KW-1133">Transmembrane helix</keyword>
<evidence type="ECO:0000256" key="3">
    <source>
        <dbReference type="ARBA" id="ARBA00022989"/>
    </source>
</evidence>
<dbReference type="Pfam" id="PF00924">
    <property type="entry name" value="MS_channel_2nd"/>
    <property type="match status" value="1"/>
</dbReference>
<dbReference type="PANTHER" id="PTHR30566:SF25">
    <property type="entry name" value="INNER MEMBRANE PROTEIN"/>
    <property type="match status" value="1"/>
</dbReference>
<dbReference type="EMBL" id="SJZI01000050">
    <property type="protein sequence ID" value="TCJ12491.1"/>
    <property type="molecule type" value="Genomic_DNA"/>
</dbReference>
<dbReference type="Gene3D" id="2.30.30.60">
    <property type="match status" value="1"/>
</dbReference>
<dbReference type="AlphaFoldDB" id="A0A4R1B3Q1"/>
<dbReference type="InterPro" id="IPR010920">
    <property type="entry name" value="LSM_dom_sf"/>
</dbReference>
<dbReference type="Proteomes" id="UP000295334">
    <property type="component" value="Unassembled WGS sequence"/>
</dbReference>
<reference evidence="8 9" key="1">
    <citation type="submission" date="2019-03" db="EMBL/GenBank/DDBJ databases">
        <authorList>
            <person name="Kim M.K.M."/>
        </authorList>
    </citation>
    <scope>NUCLEOTIDE SEQUENCE [LARGE SCALE GENOMIC DNA]</scope>
    <source>
        <strain evidence="8 9">17J68-12</strain>
    </source>
</reference>
<sequence>MYSGNHVLVNHVISPACLPKAGGLARAPAGKNLATPSAMNELLTDWLRGYHLSNWGWNAAITGSALVAGLLLSGVLWLLARLQQKDIQGLFLFNSLVRHLAAPVNVFVPFFMLNLLRPDMRLSAAAHRNTAHFLEIALILTFSWMLIRFIRVFQDFAHRRININQANNLRQRRLLTQLLYVRRVIGSIIVLLTIGAVLLTFSSMRKLGTGLLTGVGVGGIIIGFAAQRSLANLLAGFQIAFTQPIRIDDEVVVEGEFGRIEEITLTYVVVRIWDERRLVLPITYFLEKPFQNWTRTTANTMGTVFLYVDFSVPVEAVRAEFLRFVAAHPLWDKRVGNLIVSDAKRDVLELRALVSGSSSGNVFDLRCAVREHLLNYIKEHYPGALPQQRWTPTVAGQPVPGEGQANPGGHEPSTGNERV</sequence>
<accession>A0A4R1B3Q1</accession>
<comment type="caution">
    <text evidence="8">The sequence shown here is derived from an EMBL/GenBank/DDBJ whole genome shotgun (WGS) entry which is preliminary data.</text>
</comment>
<feature type="transmembrane region" description="Helical" evidence="6">
    <location>
        <begin position="207"/>
        <end position="226"/>
    </location>
</feature>
<dbReference type="GO" id="GO:0016020">
    <property type="term" value="C:membrane"/>
    <property type="evidence" value="ECO:0007669"/>
    <property type="project" value="UniProtKB-SubCell"/>
</dbReference>
<evidence type="ECO:0000313" key="9">
    <source>
        <dbReference type="Proteomes" id="UP000295334"/>
    </source>
</evidence>
<organism evidence="8 9">
    <name type="scientific">Flaviaesturariibacter flavus</name>
    <dbReference type="NCBI Taxonomy" id="2502780"/>
    <lineage>
        <taxon>Bacteria</taxon>
        <taxon>Pseudomonadati</taxon>
        <taxon>Bacteroidota</taxon>
        <taxon>Chitinophagia</taxon>
        <taxon>Chitinophagales</taxon>
        <taxon>Chitinophagaceae</taxon>
        <taxon>Flaviaestuariibacter</taxon>
    </lineage>
</organism>
<feature type="transmembrane region" description="Helical" evidence="6">
    <location>
        <begin position="132"/>
        <end position="150"/>
    </location>
</feature>
<feature type="transmembrane region" description="Helical" evidence="6">
    <location>
        <begin position="55"/>
        <end position="79"/>
    </location>
</feature>
<feature type="domain" description="Mechanosensitive ion channel MscS" evidence="7">
    <location>
        <begin position="229"/>
        <end position="295"/>
    </location>
</feature>
<evidence type="ECO:0000313" key="8">
    <source>
        <dbReference type="EMBL" id="TCJ12491.1"/>
    </source>
</evidence>
<evidence type="ECO:0000256" key="2">
    <source>
        <dbReference type="ARBA" id="ARBA00022692"/>
    </source>
</evidence>
<comment type="subcellular location">
    <subcellularLocation>
        <location evidence="1">Membrane</location>
    </subcellularLocation>
</comment>
<gene>
    <name evidence="8" type="ORF">EPD60_14545</name>
</gene>
<dbReference type="GO" id="GO:0008381">
    <property type="term" value="F:mechanosensitive monoatomic ion channel activity"/>
    <property type="evidence" value="ECO:0007669"/>
    <property type="project" value="UniProtKB-ARBA"/>
</dbReference>
<proteinExistence type="predicted"/>
<evidence type="ECO:0000259" key="7">
    <source>
        <dbReference type="Pfam" id="PF00924"/>
    </source>
</evidence>
<feature type="transmembrane region" description="Helical" evidence="6">
    <location>
        <begin position="91"/>
        <end position="112"/>
    </location>
</feature>
<feature type="transmembrane region" description="Helical" evidence="6">
    <location>
        <begin position="180"/>
        <end position="201"/>
    </location>
</feature>
<evidence type="ECO:0000256" key="5">
    <source>
        <dbReference type="SAM" id="MobiDB-lite"/>
    </source>
</evidence>
<dbReference type="PANTHER" id="PTHR30566">
    <property type="entry name" value="YNAI-RELATED MECHANOSENSITIVE ION CHANNEL"/>
    <property type="match status" value="1"/>
</dbReference>